<dbReference type="Proteomes" id="UP001630127">
    <property type="component" value="Unassembled WGS sequence"/>
</dbReference>
<sequence length="409" mass="46694">MANKTTLSSWWKELPLALVYPNAASFDDLPRELVSNILSRLPVKTLVQSTSVSKLWYSLIKNPSFLKSHLTSSISKLTDNYILITPKSYSNDPVLSFFADDNDYSFVSNVKIPFQTRSKTINIVGSCNGLVCFTDYVDAAYGGDVYLFNPLINKLRMLRSEYSCYCDWMEKNFSVYPVLGFGFCESQNDFRVVRILYSAHHVEKKLRPRVEVYSLKSGKWRSVKAKIDHLMFRGCNAFVDGCLYWVACVRARERVSWVMWFDLKDEVFREVEMPEGYDKNGWGDNWPVNIMYWNGEVAVGAMEPAGYGNYLKCGFWVLKKDDGGEMLWKKKFKLVLQDQLCGLPIGFTLSGKVVIDALDNEDTSRRKSNAELTKTAALNLDDLKFKDLAVDGPHTVATCFQESLALFLE</sequence>
<dbReference type="InterPro" id="IPR013187">
    <property type="entry name" value="F-box-assoc_dom_typ3"/>
</dbReference>
<dbReference type="InterPro" id="IPR050796">
    <property type="entry name" value="SCF_F-box_component"/>
</dbReference>
<dbReference type="SUPFAM" id="SSF81383">
    <property type="entry name" value="F-box domain"/>
    <property type="match status" value="1"/>
</dbReference>
<keyword evidence="3" id="KW-1185">Reference proteome</keyword>
<dbReference type="SMART" id="SM00256">
    <property type="entry name" value="FBOX"/>
    <property type="match status" value="1"/>
</dbReference>
<gene>
    <name evidence="2" type="ORF">ACH5RR_022845</name>
</gene>
<dbReference type="InterPro" id="IPR017451">
    <property type="entry name" value="F-box-assoc_interact_dom"/>
</dbReference>
<dbReference type="EMBL" id="JBJUIK010000010">
    <property type="protein sequence ID" value="KAL3515943.1"/>
    <property type="molecule type" value="Genomic_DNA"/>
</dbReference>
<dbReference type="PROSITE" id="PS50181">
    <property type="entry name" value="FBOX"/>
    <property type="match status" value="1"/>
</dbReference>
<comment type="caution">
    <text evidence="2">The sequence shown here is derived from an EMBL/GenBank/DDBJ whole genome shotgun (WGS) entry which is preliminary data.</text>
</comment>
<dbReference type="InterPro" id="IPR001810">
    <property type="entry name" value="F-box_dom"/>
</dbReference>
<dbReference type="PANTHER" id="PTHR31672">
    <property type="entry name" value="BNACNNG10540D PROTEIN"/>
    <property type="match status" value="1"/>
</dbReference>
<protein>
    <recommendedName>
        <fullName evidence="1">F-box domain-containing protein</fullName>
    </recommendedName>
</protein>
<evidence type="ECO:0000313" key="2">
    <source>
        <dbReference type="EMBL" id="KAL3515943.1"/>
    </source>
</evidence>
<dbReference type="Pfam" id="PF00646">
    <property type="entry name" value="F-box"/>
    <property type="match status" value="1"/>
</dbReference>
<proteinExistence type="predicted"/>
<dbReference type="AlphaFoldDB" id="A0ABD2ZDY0"/>
<dbReference type="Pfam" id="PF08268">
    <property type="entry name" value="FBA_3"/>
    <property type="match status" value="1"/>
</dbReference>
<dbReference type="CDD" id="cd22157">
    <property type="entry name" value="F-box_AtFBW1-like"/>
    <property type="match status" value="1"/>
</dbReference>
<reference evidence="2 3" key="1">
    <citation type="submission" date="2024-11" db="EMBL/GenBank/DDBJ databases">
        <title>A near-complete genome assembly of Cinchona calisaya.</title>
        <authorList>
            <person name="Lian D.C."/>
            <person name="Zhao X.W."/>
            <person name="Wei L."/>
        </authorList>
    </citation>
    <scope>NUCLEOTIDE SEQUENCE [LARGE SCALE GENOMIC DNA]</scope>
    <source>
        <tissue evidence="2">Nenye</tissue>
    </source>
</reference>
<organism evidence="2 3">
    <name type="scientific">Cinchona calisaya</name>
    <dbReference type="NCBI Taxonomy" id="153742"/>
    <lineage>
        <taxon>Eukaryota</taxon>
        <taxon>Viridiplantae</taxon>
        <taxon>Streptophyta</taxon>
        <taxon>Embryophyta</taxon>
        <taxon>Tracheophyta</taxon>
        <taxon>Spermatophyta</taxon>
        <taxon>Magnoliopsida</taxon>
        <taxon>eudicotyledons</taxon>
        <taxon>Gunneridae</taxon>
        <taxon>Pentapetalae</taxon>
        <taxon>asterids</taxon>
        <taxon>lamiids</taxon>
        <taxon>Gentianales</taxon>
        <taxon>Rubiaceae</taxon>
        <taxon>Cinchonoideae</taxon>
        <taxon>Cinchoneae</taxon>
        <taxon>Cinchona</taxon>
    </lineage>
</organism>
<dbReference type="InterPro" id="IPR036047">
    <property type="entry name" value="F-box-like_dom_sf"/>
</dbReference>
<evidence type="ECO:0000259" key="1">
    <source>
        <dbReference type="PROSITE" id="PS50181"/>
    </source>
</evidence>
<evidence type="ECO:0000313" key="3">
    <source>
        <dbReference type="Proteomes" id="UP001630127"/>
    </source>
</evidence>
<feature type="domain" description="F-box" evidence="1">
    <location>
        <begin position="23"/>
        <end position="69"/>
    </location>
</feature>
<dbReference type="NCBIfam" id="TIGR01640">
    <property type="entry name" value="F_box_assoc_1"/>
    <property type="match status" value="1"/>
</dbReference>
<accession>A0ABD2ZDY0</accession>
<dbReference type="Gene3D" id="1.20.1280.50">
    <property type="match status" value="1"/>
</dbReference>
<dbReference type="PANTHER" id="PTHR31672:SF13">
    <property type="entry name" value="F-BOX PROTEIN CPR30-LIKE"/>
    <property type="match status" value="1"/>
</dbReference>
<name>A0ABD2ZDY0_9GENT</name>